<dbReference type="KEGG" id="hara:AArcS_1076"/>
<organism evidence="2 3">
    <name type="scientific">Natranaeroarchaeum sulfidigenes</name>
    <dbReference type="NCBI Taxonomy" id="2784880"/>
    <lineage>
        <taxon>Archaea</taxon>
        <taxon>Methanobacteriati</taxon>
        <taxon>Methanobacteriota</taxon>
        <taxon>Stenosarchaea group</taxon>
        <taxon>Halobacteria</taxon>
        <taxon>Halobacteriales</taxon>
        <taxon>Natronoarchaeaceae</taxon>
        <taxon>Natranaeroarchaeum</taxon>
    </lineage>
</organism>
<evidence type="ECO:0000313" key="3">
    <source>
        <dbReference type="Proteomes" id="UP000663586"/>
    </source>
</evidence>
<gene>
    <name evidence="2" type="ORF">AArcS_1076</name>
</gene>
<proteinExistence type="predicted"/>
<dbReference type="Proteomes" id="UP000663586">
    <property type="component" value="Chromosome"/>
</dbReference>
<keyword evidence="1" id="KW-1133">Transmembrane helix</keyword>
<reference evidence="2" key="1">
    <citation type="submission" date="2020-11" db="EMBL/GenBank/DDBJ databases">
        <title>Carbohydrate-dependent, anaerobic sulfur respiration: A novel catabolism in halophilic archaea.</title>
        <authorList>
            <person name="Sorokin D.Y."/>
            <person name="Messina E."/>
            <person name="Smedile F."/>
            <person name="La Cono V."/>
            <person name="Hallsworth J.E."/>
            <person name="Yakimov M.M."/>
        </authorList>
    </citation>
    <scope>NUCLEOTIDE SEQUENCE</scope>
    <source>
        <strain evidence="2">AArc-S</strain>
    </source>
</reference>
<keyword evidence="3" id="KW-1185">Reference proteome</keyword>
<dbReference type="AlphaFoldDB" id="A0A897MP11"/>
<name>A0A897MP11_9EURY</name>
<protein>
    <submittedName>
        <fullName evidence="2">Uncharacterized protein</fullName>
    </submittedName>
</protein>
<dbReference type="RefSeq" id="WP_238479455.1">
    <property type="nucleotide sequence ID" value="NZ_CP064786.1"/>
</dbReference>
<dbReference type="EMBL" id="CP064786">
    <property type="protein sequence ID" value="QSG02297.1"/>
    <property type="molecule type" value="Genomic_DNA"/>
</dbReference>
<feature type="transmembrane region" description="Helical" evidence="1">
    <location>
        <begin position="75"/>
        <end position="91"/>
    </location>
</feature>
<evidence type="ECO:0000256" key="1">
    <source>
        <dbReference type="SAM" id="Phobius"/>
    </source>
</evidence>
<keyword evidence="1" id="KW-0472">Membrane</keyword>
<accession>A0A897MP11</accession>
<evidence type="ECO:0000313" key="2">
    <source>
        <dbReference type="EMBL" id="QSG02297.1"/>
    </source>
</evidence>
<feature type="transmembrane region" description="Helical" evidence="1">
    <location>
        <begin position="97"/>
        <end position="114"/>
    </location>
</feature>
<sequence length="152" mass="16084">MGLPDDHQEILDDYLTDGETVRGKYADNNESYVVTDERVLTISTVENNKSVDSVNISGEHVVGSKVKTSRENEEVVTFGLGIIAVGIIGWSLGLPGLIAGIAGLVGIAIILLGGDESTKIEIVTKQSNTQIQIPEDAEHLGQQVSKVIAGGE</sequence>
<keyword evidence="1" id="KW-0812">Transmembrane</keyword>
<dbReference type="GeneID" id="70684464"/>